<evidence type="ECO:0000256" key="1">
    <source>
        <dbReference type="SAM" id="MobiDB-lite"/>
    </source>
</evidence>
<gene>
    <name evidence="3" type="ORF">ACFSUF_15960</name>
</gene>
<feature type="domain" description="ABM" evidence="2">
    <location>
        <begin position="3"/>
        <end position="96"/>
    </location>
</feature>
<dbReference type="PANTHER" id="PTHR34474:SF4">
    <property type="entry name" value="HEME OXYGENASE (STAPHYLOBILIN-PRODUCING) 1"/>
    <property type="match status" value="1"/>
</dbReference>
<dbReference type="InterPro" id="IPR050404">
    <property type="entry name" value="Heme-degrading_MO"/>
</dbReference>
<dbReference type="InterPro" id="IPR007138">
    <property type="entry name" value="ABM_dom"/>
</dbReference>
<evidence type="ECO:0000259" key="2">
    <source>
        <dbReference type="PROSITE" id="PS51725"/>
    </source>
</evidence>
<dbReference type="GO" id="GO:0004497">
    <property type="term" value="F:monooxygenase activity"/>
    <property type="evidence" value="ECO:0007669"/>
    <property type="project" value="UniProtKB-KW"/>
</dbReference>
<name>A0ABW5PG38_9BACL</name>
<reference evidence="4" key="1">
    <citation type="journal article" date="2019" name="Int. J. Syst. Evol. Microbiol.">
        <title>The Global Catalogue of Microorganisms (GCM) 10K type strain sequencing project: providing services to taxonomists for standard genome sequencing and annotation.</title>
        <authorList>
            <consortium name="The Broad Institute Genomics Platform"/>
            <consortium name="The Broad Institute Genome Sequencing Center for Infectious Disease"/>
            <person name="Wu L."/>
            <person name="Ma J."/>
        </authorList>
    </citation>
    <scope>NUCLEOTIDE SEQUENCE [LARGE SCALE GENOMIC DNA]</scope>
    <source>
        <strain evidence="4">KCTC 3950</strain>
    </source>
</reference>
<sequence>MMLMVTNTIQIRKGHGEAVAERFKNPKGVHQMPGFVRMELLLSKENEEADELKVCTLWESDEAFQGWVNSDAFKQAHAHRGGGKPAEGGKPSEGAEPGAARPASANAGEPPIMLGSKLSKHEVLFVKEAGEA</sequence>
<dbReference type="Gene3D" id="3.30.70.100">
    <property type="match status" value="1"/>
</dbReference>
<dbReference type="InterPro" id="IPR011008">
    <property type="entry name" value="Dimeric_a/b-barrel"/>
</dbReference>
<dbReference type="PANTHER" id="PTHR34474">
    <property type="entry name" value="SIGNAL TRANSDUCTION PROTEIN TRAP"/>
    <property type="match status" value="1"/>
</dbReference>
<evidence type="ECO:0000313" key="3">
    <source>
        <dbReference type="EMBL" id="MFD2613911.1"/>
    </source>
</evidence>
<feature type="region of interest" description="Disordered" evidence="1">
    <location>
        <begin position="75"/>
        <end position="113"/>
    </location>
</feature>
<proteinExistence type="predicted"/>
<dbReference type="EMBL" id="JBHUME010000009">
    <property type="protein sequence ID" value="MFD2613911.1"/>
    <property type="molecule type" value="Genomic_DNA"/>
</dbReference>
<dbReference type="PROSITE" id="PS51725">
    <property type="entry name" value="ABM"/>
    <property type="match status" value="1"/>
</dbReference>
<keyword evidence="3" id="KW-0503">Monooxygenase</keyword>
<dbReference type="SUPFAM" id="SSF54909">
    <property type="entry name" value="Dimeric alpha+beta barrel"/>
    <property type="match status" value="1"/>
</dbReference>
<evidence type="ECO:0000313" key="4">
    <source>
        <dbReference type="Proteomes" id="UP001597541"/>
    </source>
</evidence>
<comment type="caution">
    <text evidence="3">The sequence shown here is derived from an EMBL/GenBank/DDBJ whole genome shotgun (WGS) entry which is preliminary data.</text>
</comment>
<accession>A0ABW5PG38</accession>
<dbReference type="Pfam" id="PF03992">
    <property type="entry name" value="ABM"/>
    <property type="match status" value="1"/>
</dbReference>
<protein>
    <submittedName>
        <fullName evidence="3">Antibiotic biosynthesis monooxygenase</fullName>
    </submittedName>
</protein>
<dbReference type="RefSeq" id="WP_377604189.1">
    <property type="nucleotide sequence ID" value="NZ_JBHUME010000009.1"/>
</dbReference>
<organism evidence="3 4">
    <name type="scientific">Paenibacillus gansuensis</name>
    <dbReference type="NCBI Taxonomy" id="306542"/>
    <lineage>
        <taxon>Bacteria</taxon>
        <taxon>Bacillati</taxon>
        <taxon>Bacillota</taxon>
        <taxon>Bacilli</taxon>
        <taxon>Bacillales</taxon>
        <taxon>Paenibacillaceae</taxon>
        <taxon>Paenibacillus</taxon>
    </lineage>
</organism>
<keyword evidence="4" id="KW-1185">Reference proteome</keyword>
<keyword evidence="3" id="KW-0560">Oxidoreductase</keyword>
<dbReference type="Proteomes" id="UP001597541">
    <property type="component" value="Unassembled WGS sequence"/>
</dbReference>